<organism evidence="2">
    <name type="scientific">Eutreptiella gymnastica</name>
    <dbReference type="NCBI Taxonomy" id="73025"/>
    <lineage>
        <taxon>Eukaryota</taxon>
        <taxon>Discoba</taxon>
        <taxon>Euglenozoa</taxon>
        <taxon>Euglenida</taxon>
        <taxon>Spirocuta</taxon>
        <taxon>Euglenophyceae</taxon>
        <taxon>Eutreptiales</taxon>
        <taxon>Eutreptiaceae</taxon>
        <taxon>Eutreptiella</taxon>
    </lineage>
</organism>
<reference evidence="2" key="1">
    <citation type="submission" date="2021-01" db="EMBL/GenBank/DDBJ databases">
        <authorList>
            <person name="Corre E."/>
            <person name="Pelletier E."/>
            <person name="Niang G."/>
            <person name="Scheremetjew M."/>
            <person name="Finn R."/>
            <person name="Kale V."/>
            <person name="Holt S."/>
            <person name="Cochrane G."/>
            <person name="Meng A."/>
            <person name="Brown T."/>
            <person name="Cohen L."/>
        </authorList>
    </citation>
    <scope>NUCLEOTIDE SEQUENCE</scope>
    <source>
        <strain evidence="2">CCMP1594</strain>
    </source>
</reference>
<protein>
    <submittedName>
        <fullName evidence="2">Uncharacterized protein</fullName>
    </submittedName>
</protein>
<feature type="region of interest" description="Disordered" evidence="1">
    <location>
        <begin position="1"/>
        <end position="71"/>
    </location>
</feature>
<accession>A0A7S4C7B3</accession>
<proteinExistence type="predicted"/>
<dbReference type="AlphaFoldDB" id="A0A7S4C7B3"/>
<evidence type="ECO:0000256" key="1">
    <source>
        <dbReference type="SAM" id="MobiDB-lite"/>
    </source>
</evidence>
<sequence>MAPKRKGGTKLPKIASKGKPAPKQTNKAPAKMESSPKSSSSVTPVQAPSAQVLPAVPSPTQEASSKDSTTGTISVKFSAYEGEFSLKDGKVTAAVLDDEFAISFAFSEKVVMRMLMPDGTEQCRGLKDTFSGLVPGTTYQMECDEDDEVLEAEGESQGIAWGVGKQSGIAGMATNDGSGAGGIPLGDKANCSCLEGNPCASPENCRDWKNRESVAAAVRKKKRMGGD</sequence>
<name>A0A7S4C7B3_9EUGL</name>
<dbReference type="EMBL" id="HBJA01001267">
    <property type="protein sequence ID" value="CAE0789208.1"/>
    <property type="molecule type" value="Transcribed_RNA"/>
</dbReference>
<evidence type="ECO:0000313" key="2">
    <source>
        <dbReference type="EMBL" id="CAE0789208.1"/>
    </source>
</evidence>
<feature type="compositionally biased region" description="Polar residues" evidence="1">
    <location>
        <begin position="58"/>
        <end position="71"/>
    </location>
</feature>
<gene>
    <name evidence="2" type="ORF">EGYM00163_LOCUS321</name>
</gene>